<keyword evidence="9 11" id="KW-0472">Membrane</keyword>
<accession>A0A8X8XTG4</accession>
<evidence type="ECO:0000256" key="8">
    <source>
        <dbReference type="ARBA" id="ARBA00022989"/>
    </source>
</evidence>
<dbReference type="AlphaFoldDB" id="A0A8X8XTG4"/>
<protein>
    <recommendedName>
        <fullName evidence="13">Leucine-rich repeat-containing N-terminal plant-type domain-containing protein</fullName>
    </recommendedName>
</protein>
<dbReference type="GO" id="GO:0051707">
    <property type="term" value="P:response to other organism"/>
    <property type="evidence" value="ECO:0007669"/>
    <property type="project" value="UniProtKB-ARBA"/>
</dbReference>
<reference evidence="14" key="2">
    <citation type="submission" date="2020-08" db="EMBL/GenBank/DDBJ databases">
        <title>Plant Genome Project.</title>
        <authorList>
            <person name="Zhang R.-G."/>
        </authorList>
    </citation>
    <scope>NUCLEOTIDE SEQUENCE</scope>
    <source>
        <strain evidence="14">Huo1</strain>
        <tissue evidence="14">Leaf</tissue>
    </source>
</reference>
<keyword evidence="7" id="KW-0677">Repeat</keyword>
<keyword evidence="6 12" id="KW-0732">Signal</keyword>
<dbReference type="PANTHER" id="PTHR48063">
    <property type="entry name" value="LRR RECEPTOR-LIKE KINASE"/>
    <property type="match status" value="1"/>
</dbReference>
<dbReference type="GO" id="GO:0005886">
    <property type="term" value="C:plasma membrane"/>
    <property type="evidence" value="ECO:0007669"/>
    <property type="project" value="UniProtKB-SubCell"/>
</dbReference>
<feature type="signal peptide" evidence="12">
    <location>
        <begin position="1"/>
        <end position="28"/>
    </location>
</feature>
<dbReference type="FunFam" id="3.80.10.10:FF:000383">
    <property type="entry name" value="Leucine-rich repeat receptor protein kinase EMS1"/>
    <property type="match status" value="1"/>
</dbReference>
<keyword evidence="4" id="KW-0433">Leucine-rich repeat</keyword>
<evidence type="ECO:0000256" key="3">
    <source>
        <dbReference type="ARBA" id="ARBA00022475"/>
    </source>
</evidence>
<gene>
    <name evidence="14" type="ORF">SASPL_116250</name>
</gene>
<dbReference type="OrthoDB" id="908873at2759"/>
<dbReference type="SUPFAM" id="SSF52058">
    <property type="entry name" value="L domain-like"/>
    <property type="match status" value="3"/>
</dbReference>
<keyword evidence="3" id="KW-1003">Cell membrane</keyword>
<evidence type="ECO:0000256" key="4">
    <source>
        <dbReference type="ARBA" id="ARBA00022614"/>
    </source>
</evidence>
<evidence type="ECO:0000256" key="5">
    <source>
        <dbReference type="ARBA" id="ARBA00022692"/>
    </source>
</evidence>
<comment type="caution">
    <text evidence="14">The sequence shown here is derived from an EMBL/GenBank/DDBJ whole genome shotgun (WGS) entry which is preliminary data.</text>
</comment>
<evidence type="ECO:0000313" key="15">
    <source>
        <dbReference type="Proteomes" id="UP000298416"/>
    </source>
</evidence>
<dbReference type="PROSITE" id="PS51450">
    <property type="entry name" value="LRR"/>
    <property type="match status" value="1"/>
</dbReference>
<evidence type="ECO:0000256" key="6">
    <source>
        <dbReference type="ARBA" id="ARBA00022729"/>
    </source>
</evidence>
<dbReference type="InterPro" id="IPR032675">
    <property type="entry name" value="LRR_dom_sf"/>
</dbReference>
<feature type="chain" id="PRO_5036494762" description="Leucine-rich repeat-containing N-terminal plant-type domain-containing protein" evidence="12">
    <location>
        <begin position="29"/>
        <end position="997"/>
    </location>
</feature>
<dbReference type="Gene3D" id="3.80.10.10">
    <property type="entry name" value="Ribonuclease Inhibitor"/>
    <property type="match status" value="5"/>
</dbReference>
<keyword evidence="8 11" id="KW-1133">Transmembrane helix</keyword>
<dbReference type="InterPro" id="IPR013210">
    <property type="entry name" value="LRR_N_plant-typ"/>
</dbReference>
<comment type="subcellular location">
    <subcellularLocation>
        <location evidence="1">Cell membrane</location>
        <topology evidence="1">Single-pass type I membrane protein</topology>
    </subcellularLocation>
</comment>
<dbReference type="InterPro" id="IPR001611">
    <property type="entry name" value="Leu-rich_rpt"/>
</dbReference>
<dbReference type="Pfam" id="PF00560">
    <property type="entry name" value="LRR_1"/>
    <property type="match status" value="15"/>
</dbReference>
<evidence type="ECO:0000256" key="12">
    <source>
        <dbReference type="SAM" id="SignalP"/>
    </source>
</evidence>
<keyword evidence="15" id="KW-1185">Reference proteome</keyword>
<feature type="transmembrane region" description="Helical" evidence="11">
    <location>
        <begin position="952"/>
        <end position="974"/>
    </location>
</feature>
<organism evidence="14">
    <name type="scientific">Salvia splendens</name>
    <name type="common">Scarlet sage</name>
    <dbReference type="NCBI Taxonomy" id="180675"/>
    <lineage>
        <taxon>Eukaryota</taxon>
        <taxon>Viridiplantae</taxon>
        <taxon>Streptophyta</taxon>
        <taxon>Embryophyta</taxon>
        <taxon>Tracheophyta</taxon>
        <taxon>Spermatophyta</taxon>
        <taxon>Magnoliopsida</taxon>
        <taxon>eudicotyledons</taxon>
        <taxon>Gunneridae</taxon>
        <taxon>Pentapetalae</taxon>
        <taxon>asterids</taxon>
        <taxon>lamiids</taxon>
        <taxon>Lamiales</taxon>
        <taxon>Lamiaceae</taxon>
        <taxon>Nepetoideae</taxon>
        <taxon>Mentheae</taxon>
        <taxon>Salviinae</taxon>
        <taxon>Salvia</taxon>
        <taxon>Salvia subgen. Calosphace</taxon>
        <taxon>core Calosphace</taxon>
    </lineage>
</organism>
<dbReference type="FunFam" id="3.80.10.10:FF:000129">
    <property type="entry name" value="Leucine-rich repeat receptor-like kinase"/>
    <property type="match status" value="1"/>
</dbReference>
<proteinExistence type="inferred from homology"/>
<evidence type="ECO:0000259" key="13">
    <source>
        <dbReference type="Pfam" id="PF08263"/>
    </source>
</evidence>
<dbReference type="Proteomes" id="UP000298416">
    <property type="component" value="Unassembled WGS sequence"/>
</dbReference>
<evidence type="ECO:0000256" key="2">
    <source>
        <dbReference type="ARBA" id="ARBA00009592"/>
    </source>
</evidence>
<dbReference type="EMBL" id="PNBA02000006">
    <property type="protein sequence ID" value="KAG6419738.1"/>
    <property type="molecule type" value="Genomic_DNA"/>
</dbReference>
<dbReference type="FunFam" id="3.80.10.10:FF:000095">
    <property type="entry name" value="LRR receptor-like serine/threonine-protein kinase GSO1"/>
    <property type="match status" value="1"/>
</dbReference>
<evidence type="ECO:0000313" key="14">
    <source>
        <dbReference type="EMBL" id="KAG6419738.1"/>
    </source>
</evidence>
<keyword evidence="5 11" id="KW-0812">Transmembrane</keyword>
<feature type="domain" description="Leucine-rich repeat-containing N-terminal plant-type" evidence="13">
    <location>
        <begin position="37"/>
        <end position="75"/>
    </location>
</feature>
<dbReference type="FunFam" id="3.80.10.10:FF:000111">
    <property type="entry name" value="LRR receptor-like serine/threonine-protein kinase ERECTA"/>
    <property type="match status" value="1"/>
</dbReference>
<evidence type="ECO:0000256" key="9">
    <source>
        <dbReference type="ARBA" id="ARBA00023136"/>
    </source>
</evidence>
<name>A0A8X8XTG4_SALSN</name>
<evidence type="ECO:0000256" key="7">
    <source>
        <dbReference type="ARBA" id="ARBA00022737"/>
    </source>
</evidence>
<dbReference type="SMART" id="SM00369">
    <property type="entry name" value="LRR_TYP"/>
    <property type="match status" value="8"/>
</dbReference>
<reference evidence="14" key="1">
    <citation type="submission" date="2018-01" db="EMBL/GenBank/DDBJ databases">
        <authorList>
            <person name="Mao J.F."/>
        </authorList>
    </citation>
    <scope>NUCLEOTIDE SEQUENCE</scope>
    <source>
        <strain evidence="14">Huo1</strain>
        <tissue evidence="14">Leaf</tissue>
    </source>
</reference>
<keyword evidence="10" id="KW-0325">Glycoprotein</keyword>
<dbReference type="InterPro" id="IPR003591">
    <property type="entry name" value="Leu-rich_rpt_typical-subtyp"/>
</dbReference>
<dbReference type="InterPro" id="IPR046956">
    <property type="entry name" value="RLP23-like"/>
</dbReference>
<evidence type="ECO:0000256" key="10">
    <source>
        <dbReference type="ARBA" id="ARBA00023180"/>
    </source>
</evidence>
<dbReference type="PRINTS" id="PR00019">
    <property type="entry name" value="LEURICHRPT"/>
</dbReference>
<evidence type="ECO:0000256" key="11">
    <source>
        <dbReference type="SAM" id="Phobius"/>
    </source>
</evidence>
<dbReference type="Pfam" id="PF08263">
    <property type="entry name" value="LRRNT_2"/>
    <property type="match status" value="1"/>
</dbReference>
<dbReference type="GO" id="GO:0006952">
    <property type="term" value="P:defense response"/>
    <property type="evidence" value="ECO:0007669"/>
    <property type="project" value="UniProtKB-ARBA"/>
</dbReference>
<dbReference type="SUPFAM" id="SSF52075">
    <property type="entry name" value="Outer arm dynein light chain 1"/>
    <property type="match status" value="1"/>
</dbReference>
<comment type="similarity">
    <text evidence="2">Belongs to the RLP family.</text>
</comment>
<sequence>MDSSNPSIATLSFFLIFFPITCFKLCKCNSIFCPQIEKQSLLSLKQSLQDPYHQLSSWDDGNDVNCCKWNGVVCNNSTGHVHQLHLRGLSLRGQINSSLLNLKHLTHLDLSLNNFKQTIPSFFGSFTNLELFNLSFAGFHGVIPHTIGNLSYLRTLDMAGFPNIVPTGHNNYYHSKTWAGYPDMEFAAHVRFPNLLQVDNLEWLTRLSGLENLNMNFVNLSRATDWVQVINTLPSLQQLRFQNCSLSYISPLSYLNITSLTLLDLSSNNFHSTEVPKWIFGLPNLHFLDLRNNSFIGPIPANSNATKLKYIDLSFNFLNSTVPSWLYSCIDLEFVVLDFNFLTGAVPAGFTNLCKTRRLSLSNNNFQGNIFDLFGDMSECFLETLEVLDFQLNQISGQLIDQIGEFKSLEYLNFNKNLLTGPIPASMGKLSSLKVLTLSGNKLTQNLPHSLGQLFNLERFYIFDNKLEGVVTEILFANLTKLQVFSASYNQLSLNVSQSWIPPFQLIALGLGSWSLGSGSKIPSWLETQKNLSYFLDLSDTGISGSVPSWFWNTRVLNLSHNQLHGEIPDVRGAAQFIYLSSNKLEGPLPRVGDALKELDLSNNSFSGGISHVLCDEAYPTYSLEILHLGENLLSGELPDCWKKWPSLRYLSLGNNQMYGRIPPSIGFLANLESLNLQSNRFSGEIPFAMHNCIKLVKMGLADNNLEGSIPAWVGTSLVELRILILRSNNMSGEIPSKICQLSYLQILDLSNNELSGIIPRCIHNFTAMVMKRSLLDLFRQYGNEKSWYSYSMFNAGGFTENALIVKKGGKLEFDSILPLVTSIDLSTNNLSGEIPDELTSLSELGSLNLSGNQLTGLIPENIGEMKQLESLDLSRNSLWGRIPSSLAFISGLSYLDLSYNNLTGRIPDGTQLQSFNVSSFFGNHLCGLPLTSNCSEGGVKEMNEKAAEIEWFYVVFSLSYALGFSVVCTTLVLKKTWRDAYFGFLERMWIRLTTST</sequence>
<evidence type="ECO:0000256" key="1">
    <source>
        <dbReference type="ARBA" id="ARBA00004251"/>
    </source>
</evidence>
<dbReference type="PANTHER" id="PTHR48063:SF98">
    <property type="entry name" value="LRR RECEPTOR-LIKE SERINE_THREONINE-PROTEIN KINASE FLS2"/>
    <property type="match status" value="1"/>
</dbReference>